<keyword evidence="3" id="KW-0804">Transcription</keyword>
<dbReference type="PROSITE" id="PS00041">
    <property type="entry name" value="HTH_ARAC_FAMILY_1"/>
    <property type="match status" value="1"/>
</dbReference>
<keyword evidence="6" id="KW-1185">Reference proteome</keyword>
<dbReference type="SUPFAM" id="SSF46689">
    <property type="entry name" value="Homeodomain-like"/>
    <property type="match status" value="2"/>
</dbReference>
<dbReference type="GO" id="GO:0003700">
    <property type="term" value="F:DNA-binding transcription factor activity"/>
    <property type="evidence" value="ECO:0007669"/>
    <property type="project" value="InterPro"/>
</dbReference>
<evidence type="ECO:0000313" key="6">
    <source>
        <dbReference type="Proteomes" id="UP001320119"/>
    </source>
</evidence>
<dbReference type="PROSITE" id="PS01124">
    <property type="entry name" value="HTH_ARAC_FAMILY_2"/>
    <property type="match status" value="1"/>
</dbReference>
<feature type="domain" description="HTH araC/xylS-type" evidence="4">
    <location>
        <begin position="183"/>
        <end position="281"/>
    </location>
</feature>
<dbReference type="PANTHER" id="PTHR43280:SF27">
    <property type="entry name" value="TRANSCRIPTIONAL REGULATOR MTLR"/>
    <property type="match status" value="1"/>
</dbReference>
<dbReference type="Proteomes" id="UP001320119">
    <property type="component" value="Chromosome"/>
</dbReference>
<dbReference type="InterPro" id="IPR018062">
    <property type="entry name" value="HTH_AraC-typ_CS"/>
</dbReference>
<organism evidence="5 6">
    <name type="scientific">Marinagarivorans cellulosilyticus</name>
    <dbReference type="NCBI Taxonomy" id="2721545"/>
    <lineage>
        <taxon>Bacteria</taxon>
        <taxon>Pseudomonadati</taxon>
        <taxon>Pseudomonadota</taxon>
        <taxon>Gammaproteobacteria</taxon>
        <taxon>Cellvibrionales</taxon>
        <taxon>Cellvibrionaceae</taxon>
        <taxon>Marinagarivorans</taxon>
    </lineage>
</organism>
<dbReference type="KEGG" id="marq:MARGE09_P1558"/>
<dbReference type="GO" id="GO:0043565">
    <property type="term" value="F:sequence-specific DNA binding"/>
    <property type="evidence" value="ECO:0007669"/>
    <property type="project" value="InterPro"/>
</dbReference>
<dbReference type="PANTHER" id="PTHR43280">
    <property type="entry name" value="ARAC-FAMILY TRANSCRIPTIONAL REGULATOR"/>
    <property type="match status" value="1"/>
</dbReference>
<evidence type="ECO:0000256" key="2">
    <source>
        <dbReference type="ARBA" id="ARBA00023125"/>
    </source>
</evidence>
<name>A0AAN1WGU6_9GAMM</name>
<keyword evidence="2" id="KW-0238">DNA-binding</keyword>
<dbReference type="InterPro" id="IPR018060">
    <property type="entry name" value="HTH_AraC"/>
</dbReference>
<dbReference type="InterPro" id="IPR009057">
    <property type="entry name" value="Homeodomain-like_sf"/>
</dbReference>
<evidence type="ECO:0000259" key="4">
    <source>
        <dbReference type="PROSITE" id="PS01124"/>
    </source>
</evidence>
<evidence type="ECO:0000256" key="3">
    <source>
        <dbReference type="ARBA" id="ARBA00023163"/>
    </source>
</evidence>
<reference evidence="5 6" key="1">
    <citation type="journal article" date="2022" name="IScience">
        <title>An ultrasensitive nanofiber-based assay for enzymatic hydrolysis and deep-sea microbial degradation of cellulose.</title>
        <authorList>
            <person name="Tsudome M."/>
            <person name="Tachioka M."/>
            <person name="Miyazaki M."/>
            <person name="Uchimura K."/>
            <person name="Tsuda M."/>
            <person name="Takaki Y."/>
            <person name="Deguchi S."/>
        </authorList>
    </citation>
    <scope>NUCLEOTIDE SEQUENCE [LARGE SCALE GENOMIC DNA]</scope>
    <source>
        <strain evidence="5 6">GE09</strain>
    </source>
</reference>
<sequence>MNNLSVSFDPGRPHFEPYGLTCVNWQPTIMPRPDHHNEIEINLLPAGSVTYMLGGKKTTVSAGRLSLFWAAIPHQIIGYENDVPYLVATIPLQHFLQWRLPDSFVQALMQGQLLSESQPHKASKDIQLMENWVSDLAQHSQLAEQPVLLEMQARLTRLAANYYEEGSTQGLAGISDSGLSRVEKMACFIAQNYTQKITVQDVAELVGLHPNYAMNLFQKSFGTTLIHYLTQHRLSHAQRLLTTTDDAITEIALKSGFQSISRFNDVFNHAFSCSPRAYRKHHR</sequence>
<evidence type="ECO:0000256" key="1">
    <source>
        <dbReference type="ARBA" id="ARBA00023015"/>
    </source>
</evidence>
<proteinExistence type="predicted"/>
<protein>
    <submittedName>
        <fullName evidence="5">AraC family transcriptional regulator, melibiose operon regulatory protein</fullName>
    </submittedName>
</protein>
<accession>A0AAN1WGU6</accession>
<dbReference type="Pfam" id="PF12833">
    <property type="entry name" value="HTH_18"/>
    <property type="match status" value="1"/>
</dbReference>
<dbReference type="EMBL" id="AP023086">
    <property type="protein sequence ID" value="BCD97357.1"/>
    <property type="molecule type" value="Genomic_DNA"/>
</dbReference>
<evidence type="ECO:0000313" key="5">
    <source>
        <dbReference type="EMBL" id="BCD97357.1"/>
    </source>
</evidence>
<dbReference type="SMART" id="SM00342">
    <property type="entry name" value="HTH_ARAC"/>
    <property type="match status" value="1"/>
</dbReference>
<gene>
    <name evidence="5" type="ORF">MARGE09_P1558</name>
</gene>
<keyword evidence="1" id="KW-0805">Transcription regulation</keyword>
<dbReference type="Gene3D" id="1.10.10.60">
    <property type="entry name" value="Homeodomain-like"/>
    <property type="match status" value="2"/>
</dbReference>
<dbReference type="RefSeq" id="WP_236986830.1">
    <property type="nucleotide sequence ID" value="NZ_AP023086.1"/>
</dbReference>
<dbReference type="AlphaFoldDB" id="A0AAN1WGU6"/>